<dbReference type="PROSITE" id="PS50937">
    <property type="entry name" value="HTH_MERR_2"/>
    <property type="match status" value="1"/>
</dbReference>
<dbReference type="InterPro" id="IPR000551">
    <property type="entry name" value="MerR-type_HTH_dom"/>
</dbReference>
<protein>
    <submittedName>
        <fullName evidence="4">MerR family transcriptional regulator</fullName>
    </submittedName>
</protein>
<dbReference type="InterPro" id="IPR009061">
    <property type="entry name" value="DNA-bd_dom_put_sf"/>
</dbReference>
<organism evidence="4 5">
    <name type="scientific">Vibrio casei</name>
    <dbReference type="NCBI Taxonomy" id="673372"/>
    <lineage>
        <taxon>Bacteria</taxon>
        <taxon>Pseudomonadati</taxon>
        <taxon>Pseudomonadota</taxon>
        <taxon>Gammaproteobacteria</taxon>
        <taxon>Vibrionales</taxon>
        <taxon>Vibrionaceae</taxon>
        <taxon>Vibrio</taxon>
    </lineage>
</organism>
<reference evidence="4 5" key="1">
    <citation type="journal article" date="2017" name="Elife">
        <title>Extensive horizontal gene transfer in cheese-associated bacteria.</title>
        <authorList>
            <person name="Bonham K.S."/>
            <person name="Wolfe B.E."/>
            <person name="Dutton R.J."/>
        </authorList>
    </citation>
    <scope>NUCLEOTIDE SEQUENCE [LARGE SCALE GENOMIC DNA]</scope>
    <source>
        <strain evidence="4 5">JB196</strain>
    </source>
</reference>
<dbReference type="CDD" id="cd01109">
    <property type="entry name" value="HTH_YyaN"/>
    <property type="match status" value="1"/>
</dbReference>
<dbReference type="GO" id="GO:0003677">
    <property type="term" value="F:DNA binding"/>
    <property type="evidence" value="ECO:0007669"/>
    <property type="project" value="UniProtKB-KW"/>
</dbReference>
<dbReference type="PANTHER" id="PTHR30204:SF98">
    <property type="entry name" value="HTH-TYPE TRANSCRIPTIONAL REGULATOR ADHR"/>
    <property type="match status" value="1"/>
</dbReference>
<dbReference type="EMBL" id="QPGL01000002">
    <property type="protein sequence ID" value="RCS70893.1"/>
    <property type="molecule type" value="Genomic_DNA"/>
</dbReference>
<name>A0A368LKL2_9VIBR</name>
<dbReference type="AlphaFoldDB" id="A0A368LKL2"/>
<evidence type="ECO:0000256" key="2">
    <source>
        <dbReference type="SAM" id="Coils"/>
    </source>
</evidence>
<sequence length="118" mass="13741">MNMKAFSGLVGLSSHTLRYYEKIGLLKNIHRNSSGHREYTNKDLIWIGFVKRLKDTAMPLDEILQYAKLRELGAGSLLERQHLLEQHQQNLKKHIDEQQKHMAALEEKIDLYKNGKVS</sequence>
<dbReference type="GeneID" id="303190430"/>
<dbReference type="InterPro" id="IPR047057">
    <property type="entry name" value="MerR_fam"/>
</dbReference>
<dbReference type="Pfam" id="PF13411">
    <property type="entry name" value="MerR_1"/>
    <property type="match status" value="1"/>
</dbReference>
<accession>A0A368LKL2</accession>
<dbReference type="RefSeq" id="WP_086962973.1">
    <property type="nucleotide sequence ID" value="NZ_AP018681.1"/>
</dbReference>
<evidence type="ECO:0000259" key="3">
    <source>
        <dbReference type="PROSITE" id="PS50937"/>
    </source>
</evidence>
<keyword evidence="2" id="KW-0175">Coiled coil</keyword>
<dbReference type="SUPFAM" id="SSF46955">
    <property type="entry name" value="Putative DNA-binding domain"/>
    <property type="match status" value="1"/>
</dbReference>
<gene>
    <name evidence="4" type="ORF">CIK83_16020</name>
</gene>
<evidence type="ECO:0000313" key="4">
    <source>
        <dbReference type="EMBL" id="RCS70893.1"/>
    </source>
</evidence>
<dbReference type="PANTHER" id="PTHR30204">
    <property type="entry name" value="REDOX-CYCLING DRUG-SENSING TRANSCRIPTIONAL ACTIVATOR SOXR"/>
    <property type="match status" value="1"/>
</dbReference>
<dbReference type="Gene3D" id="1.10.1660.10">
    <property type="match status" value="1"/>
</dbReference>
<keyword evidence="1" id="KW-0238">DNA-binding</keyword>
<evidence type="ECO:0000256" key="1">
    <source>
        <dbReference type="ARBA" id="ARBA00023125"/>
    </source>
</evidence>
<dbReference type="Proteomes" id="UP000252479">
    <property type="component" value="Unassembled WGS sequence"/>
</dbReference>
<comment type="caution">
    <text evidence="4">The sequence shown here is derived from an EMBL/GenBank/DDBJ whole genome shotgun (WGS) entry which is preliminary data.</text>
</comment>
<dbReference type="GO" id="GO:0003700">
    <property type="term" value="F:DNA-binding transcription factor activity"/>
    <property type="evidence" value="ECO:0007669"/>
    <property type="project" value="InterPro"/>
</dbReference>
<proteinExistence type="predicted"/>
<keyword evidence="5" id="KW-1185">Reference proteome</keyword>
<feature type="domain" description="HTH merR-type" evidence="3">
    <location>
        <begin position="1"/>
        <end position="69"/>
    </location>
</feature>
<dbReference type="OrthoDB" id="9808480at2"/>
<evidence type="ECO:0000313" key="5">
    <source>
        <dbReference type="Proteomes" id="UP000252479"/>
    </source>
</evidence>
<feature type="coiled-coil region" evidence="2">
    <location>
        <begin position="84"/>
        <end position="115"/>
    </location>
</feature>
<dbReference type="SMART" id="SM00422">
    <property type="entry name" value="HTH_MERR"/>
    <property type="match status" value="1"/>
</dbReference>